<dbReference type="OrthoDB" id="10535233at2759"/>
<dbReference type="GeneID" id="37032401"/>
<accession>A0A316VZI5</accession>
<evidence type="ECO:0000313" key="2">
    <source>
        <dbReference type="Proteomes" id="UP000245783"/>
    </source>
</evidence>
<protein>
    <submittedName>
        <fullName evidence="1">Uncharacterized protein</fullName>
    </submittedName>
</protein>
<evidence type="ECO:0000313" key="1">
    <source>
        <dbReference type="EMBL" id="PWN41681.1"/>
    </source>
</evidence>
<dbReference type="InParanoid" id="A0A316VZI5"/>
<dbReference type="EMBL" id="KZ819389">
    <property type="protein sequence ID" value="PWN41681.1"/>
    <property type="molecule type" value="Genomic_DNA"/>
</dbReference>
<name>A0A316VZI5_9BASI</name>
<sequence>MELYNNTRFQRPISADSHQHLYTRLAAPHSFDSVSLLFSSSSPRPGRWLKISNLSATRRSTRNCTVYLIIGTLGTLEARLFSLFLRFLKTTSLFKSTCPSPGHGFCLHSHAGLIISTYSTIPFALAAPPPLHPFGLTLMIFSPSCCQSMRMPVLR</sequence>
<proteinExistence type="predicted"/>
<gene>
    <name evidence="1" type="ORF">IE81DRAFT_160273</name>
</gene>
<dbReference type="RefSeq" id="XP_025368841.1">
    <property type="nucleotide sequence ID" value="XM_025510531.1"/>
</dbReference>
<dbReference type="AlphaFoldDB" id="A0A316VZI5"/>
<keyword evidence="2" id="KW-1185">Reference proteome</keyword>
<organism evidence="1 2">
    <name type="scientific">Ceraceosorus guamensis</name>
    <dbReference type="NCBI Taxonomy" id="1522189"/>
    <lineage>
        <taxon>Eukaryota</taxon>
        <taxon>Fungi</taxon>
        <taxon>Dikarya</taxon>
        <taxon>Basidiomycota</taxon>
        <taxon>Ustilaginomycotina</taxon>
        <taxon>Exobasidiomycetes</taxon>
        <taxon>Ceraceosorales</taxon>
        <taxon>Ceraceosoraceae</taxon>
        <taxon>Ceraceosorus</taxon>
    </lineage>
</organism>
<reference evidence="1 2" key="1">
    <citation type="journal article" date="2018" name="Mol. Biol. Evol.">
        <title>Broad Genomic Sampling Reveals a Smut Pathogenic Ancestry of the Fungal Clade Ustilaginomycotina.</title>
        <authorList>
            <person name="Kijpornyongpan T."/>
            <person name="Mondo S.J."/>
            <person name="Barry K."/>
            <person name="Sandor L."/>
            <person name="Lee J."/>
            <person name="Lipzen A."/>
            <person name="Pangilinan J."/>
            <person name="LaButti K."/>
            <person name="Hainaut M."/>
            <person name="Henrissat B."/>
            <person name="Grigoriev I.V."/>
            <person name="Spatafora J.W."/>
            <person name="Aime M.C."/>
        </authorList>
    </citation>
    <scope>NUCLEOTIDE SEQUENCE [LARGE SCALE GENOMIC DNA]</scope>
    <source>
        <strain evidence="1 2">MCA 4658</strain>
    </source>
</reference>
<dbReference type="Proteomes" id="UP000245783">
    <property type="component" value="Unassembled WGS sequence"/>
</dbReference>